<evidence type="ECO:0000256" key="17">
    <source>
        <dbReference type="ARBA" id="ARBA00049902"/>
    </source>
</evidence>
<keyword evidence="5" id="KW-0645">Protease</keyword>
<evidence type="ECO:0000256" key="2">
    <source>
        <dbReference type="ARBA" id="ARBA00004752"/>
    </source>
</evidence>
<dbReference type="OrthoDB" id="9766909at2"/>
<evidence type="ECO:0000256" key="4">
    <source>
        <dbReference type="ARBA" id="ARBA00022645"/>
    </source>
</evidence>
<dbReference type="GO" id="GO:0009002">
    <property type="term" value="F:serine-type D-Ala-D-Ala carboxypeptidase activity"/>
    <property type="evidence" value="ECO:0007669"/>
    <property type="project" value="UniProtKB-EC"/>
</dbReference>
<dbReference type="InterPro" id="IPR023346">
    <property type="entry name" value="Lysozyme-like_dom_sf"/>
</dbReference>
<comment type="catalytic activity">
    <reaction evidence="16">
        <text>Preferential cleavage: (Ac)2-L-Lys-D-Ala-|-D-Ala. Also transpeptidation of peptidyl-alanyl moieties that are N-acyl substituents of D-alanine.</text>
        <dbReference type="EC" id="3.4.16.4"/>
    </reaction>
</comment>
<evidence type="ECO:0000313" key="21">
    <source>
        <dbReference type="Proteomes" id="UP000448867"/>
    </source>
</evidence>
<comment type="caution">
    <text evidence="20">The sequence shown here is derived from an EMBL/GenBank/DDBJ whole genome shotgun (WGS) entry which is preliminary data.</text>
</comment>
<dbReference type="PANTHER" id="PTHR32282:SF11">
    <property type="entry name" value="PENICILLIN-BINDING PROTEIN 1B"/>
    <property type="match status" value="1"/>
</dbReference>
<keyword evidence="4" id="KW-0121">Carboxypeptidase</keyword>
<proteinExistence type="predicted"/>
<evidence type="ECO:0000256" key="6">
    <source>
        <dbReference type="ARBA" id="ARBA00022676"/>
    </source>
</evidence>
<dbReference type="EMBL" id="WKKI01000038">
    <property type="protein sequence ID" value="MRX73584.1"/>
    <property type="molecule type" value="Genomic_DNA"/>
</dbReference>
<evidence type="ECO:0000259" key="18">
    <source>
        <dbReference type="Pfam" id="PF00905"/>
    </source>
</evidence>
<evidence type="ECO:0000256" key="11">
    <source>
        <dbReference type="ARBA" id="ARBA00022984"/>
    </source>
</evidence>
<dbReference type="InterPro" id="IPR012338">
    <property type="entry name" value="Beta-lactam/transpept-like"/>
</dbReference>
<evidence type="ECO:0000256" key="1">
    <source>
        <dbReference type="ARBA" id="ARBA00004236"/>
    </source>
</evidence>
<keyword evidence="10" id="KW-0133">Cell shape</keyword>
<keyword evidence="7" id="KW-0808">Transferase</keyword>
<dbReference type="InterPro" id="IPR036950">
    <property type="entry name" value="PBP_transglycosylase"/>
</dbReference>
<accession>A0A7X2J1H3</accession>
<evidence type="ECO:0000256" key="10">
    <source>
        <dbReference type="ARBA" id="ARBA00022960"/>
    </source>
</evidence>
<keyword evidence="6" id="KW-0328">Glycosyltransferase</keyword>
<keyword evidence="11" id="KW-0573">Peptidoglycan synthesis</keyword>
<evidence type="ECO:0000256" key="12">
    <source>
        <dbReference type="ARBA" id="ARBA00022989"/>
    </source>
</evidence>
<dbReference type="Gene3D" id="1.10.3810.10">
    <property type="entry name" value="Biosynthetic peptidoglycan transglycosylase-like"/>
    <property type="match status" value="1"/>
</dbReference>
<dbReference type="Proteomes" id="UP000448867">
    <property type="component" value="Unassembled WGS sequence"/>
</dbReference>
<evidence type="ECO:0000256" key="7">
    <source>
        <dbReference type="ARBA" id="ARBA00022679"/>
    </source>
</evidence>
<dbReference type="GO" id="GO:0005886">
    <property type="term" value="C:plasma membrane"/>
    <property type="evidence" value="ECO:0007669"/>
    <property type="project" value="UniProtKB-SubCell"/>
</dbReference>
<dbReference type="SUPFAM" id="SSF56601">
    <property type="entry name" value="beta-lactamase/transpeptidase-like"/>
    <property type="match status" value="1"/>
</dbReference>
<evidence type="ECO:0000256" key="15">
    <source>
        <dbReference type="ARBA" id="ARBA00023316"/>
    </source>
</evidence>
<dbReference type="InterPro" id="IPR001264">
    <property type="entry name" value="Glyco_trans_51"/>
</dbReference>
<comment type="pathway">
    <text evidence="2">Cell wall biogenesis; peptidoglycan biosynthesis.</text>
</comment>
<keyword evidence="3" id="KW-1003">Cell membrane</keyword>
<protein>
    <submittedName>
        <fullName evidence="20">Penicillin-binding protein</fullName>
    </submittedName>
</protein>
<evidence type="ECO:0000256" key="3">
    <source>
        <dbReference type="ARBA" id="ARBA00022475"/>
    </source>
</evidence>
<dbReference type="SUPFAM" id="SSF53955">
    <property type="entry name" value="Lysozyme-like"/>
    <property type="match status" value="1"/>
</dbReference>
<evidence type="ECO:0000256" key="13">
    <source>
        <dbReference type="ARBA" id="ARBA00023136"/>
    </source>
</evidence>
<dbReference type="FunFam" id="1.10.3810.10:FF:000003">
    <property type="entry name" value="Penicillin-binding protein 1a"/>
    <property type="match status" value="1"/>
</dbReference>
<feature type="domain" description="Penicillin-binding protein transpeptidase" evidence="18">
    <location>
        <begin position="340"/>
        <end position="578"/>
    </location>
</feature>
<gene>
    <name evidence="20" type="ORF">GJU40_15675</name>
</gene>
<dbReference type="InterPro" id="IPR050396">
    <property type="entry name" value="Glycosyltr_51/Transpeptidase"/>
</dbReference>
<keyword evidence="21" id="KW-1185">Reference proteome</keyword>
<dbReference type="Pfam" id="PF00912">
    <property type="entry name" value="Transgly"/>
    <property type="match status" value="1"/>
</dbReference>
<organism evidence="20 21">
    <name type="scientific">Metabacillus lacus</name>
    <dbReference type="NCBI Taxonomy" id="1983721"/>
    <lineage>
        <taxon>Bacteria</taxon>
        <taxon>Bacillati</taxon>
        <taxon>Bacillota</taxon>
        <taxon>Bacilli</taxon>
        <taxon>Bacillales</taxon>
        <taxon>Bacillaceae</taxon>
        <taxon>Metabacillus</taxon>
    </lineage>
</organism>
<evidence type="ECO:0000256" key="14">
    <source>
        <dbReference type="ARBA" id="ARBA00023268"/>
    </source>
</evidence>
<dbReference type="GO" id="GO:0008658">
    <property type="term" value="F:penicillin binding"/>
    <property type="evidence" value="ECO:0007669"/>
    <property type="project" value="InterPro"/>
</dbReference>
<dbReference type="GO" id="GO:0030288">
    <property type="term" value="C:outer membrane-bounded periplasmic space"/>
    <property type="evidence" value="ECO:0007669"/>
    <property type="project" value="TreeGrafter"/>
</dbReference>
<comment type="subcellular location">
    <subcellularLocation>
        <location evidence="1">Cell membrane</location>
    </subcellularLocation>
</comment>
<evidence type="ECO:0000256" key="16">
    <source>
        <dbReference type="ARBA" id="ARBA00034000"/>
    </source>
</evidence>
<reference evidence="20 21" key="1">
    <citation type="submission" date="2019-11" db="EMBL/GenBank/DDBJ databases">
        <title>Bacillus lacus genome.</title>
        <authorList>
            <person name="Allen C.J."/>
            <person name="Newman J.D."/>
        </authorList>
    </citation>
    <scope>NUCLEOTIDE SEQUENCE [LARGE SCALE GENOMIC DNA]</scope>
    <source>
        <strain evidence="20 21">KCTC 33946</strain>
    </source>
</reference>
<dbReference type="Gene3D" id="3.40.710.10">
    <property type="entry name" value="DD-peptidase/beta-lactamase superfamily"/>
    <property type="match status" value="1"/>
</dbReference>
<comment type="catalytic activity">
    <reaction evidence="17">
        <text>[GlcNAc-(1-&gt;4)-Mur2Ac(oyl-L-Ala-gamma-D-Glu-L-Lys-D-Ala-D-Ala)](n)-di-trans,octa-cis-undecaprenyl diphosphate + beta-D-GlcNAc-(1-&gt;4)-Mur2Ac(oyl-L-Ala-gamma-D-Glu-L-Lys-D-Ala-D-Ala)-di-trans,octa-cis-undecaprenyl diphosphate = [GlcNAc-(1-&gt;4)-Mur2Ac(oyl-L-Ala-gamma-D-Glu-L-Lys-D-Ala-D-Ala)](n+1)-di-trans,octa-cis-undecaprenyl diphosphate + di-trans,octa-cis-undecaprenyl diphosphate + H(+)</text>
        <dbReference type="Rhea" id="RHEA:23708"/>
        <dbReference type="Rhea" id="RHEA-COMP:9602"/>
        <dbReference type="Rhea" id="RHEA-COMP:9603"/>
        <dbReference type="ChEBI" id="CHEBI:15378"/>
        <dbReference type="ChEBI" id="CHEBI:58405"/>
        <dbReference type="ChEBI" id="CHEBI:60033"/>
        <dbReference type="ChEBI" id="CHEBI:78435"/>
        <dbReference type="EC" id="2.4.99.28"/>
    </reaction>
</comment>
<evidence type="ECO:0000256" key="8">
    <source>
        <dbReference type="ARBA" id="ARBA00022692"/>
    </source>
</evidence>
<sequence>MSIVFLLTLLLFILLGAAEEISKIKSVSLVLDEKIPRDSFSLKQNSYLFDMDGNVFSEFHSQQINRMYVDIEDIPQTLLDFFIVSEDRQFFEHHGIDGKGIARALLKNVVGGRISQGGSTITQQLARNLFLTHERTYSRKLSELLYTYQLERTLSKEEILELYLNAIYFGNGVYGAGAAADYYFGKPLSSLTLAEQALISSIPNNPSLYDPIENMTSVQNRKSLLLELMLKEGRISENDFTLAMAEQLQPHQKQKKDEFPDFSAYVMEELKQLVSERDGYTIALKEAEGDEKEKVQADLNKHIQKLIEKGVHIHTSLDPFLQRRAADSIHRHLANTDIQGAAVVADHYSHRIRAIIGGVHYTKGSFHRAYQAYRQPGSSIKPLLDYGPYIEETGAHANSMINADSFCSDDYCPKNFHDKGYGSVTLSRAFAHSYNTPAVRMLQSAGVEKSFQYLEKFGFSKLTKEDYRLPAAIGGFTYGMTPLEMTNAYTVFSNDGVYQPSRSIVKITSPAGEPLYAWEDSGIRVYSERTNGIIRELLSEAVKTGTGRKAGFPSEYIGGKTGTSNSYRDFWFIGATEEYTAGIWVGKDKGGSLEQEYAKSPHLTIWRDILQKDMQKEEM</sequence>
<keyword evidence="13" id="KW-0472">Membrane</keyword>
<name>A0A7X2J1H3_9BACI</name>
<dbReference type="GO" id="GO:0006508">
    <property type="term" value="P:proteolysis"/>
    <property type="evidence" value="ECO:0007669"/>
    <property type="project" value="UniProtKB-KW"/>
</dbReference>
<dbReference type="PANTHER" id="PTHR32282">
    <property type="entry name" value="BINDING PROTEIN TRANSPEPTIDASE, PUTATIVE-RELATED"/>
    <property type="match status" value="1"/>
</dbReference>
<dbReference type="Pfam" id="PF00905">
    <property type="entry name" value="Transpeptidase"/>
    <property type="match status" value="1"/>
</dbReference>
<evidence type="ECO:0000259" key="19">
    <source>
        <dbReference type="Pfam" id="PF00912"/>
    </source>
</evidence>
<feature type="domain" description="Glycosyl transferase family 51" evidence="19">
    <location>
        <begin position="53"/>
        <end position="229"/>
    </location>
</feature>
<keyword evidence="8" id="KW-0812">Transmembrane</keyword>
<dbReference type="GO" id="GO:0009252">
    <property type="term" value="P:peptidoglycan biosynthetic process"/>
    <property type="evidence" value="ECO:0007669"/>
    <property type="project" value="UniProtKB-KW"/>
</dbReference>
<evidence type="ECO:0000256" key="5">
    <source>
        <dbReference type="ARBA" id="ARBA00022670"/>
    </source>
</evidence>
<dbReference type="GO" id="GO:0008360">
    <property type="term" value="P:regulation of cell shape"/>
    <property type="evidence" value="ECO:0007669"/>
    <property type="project" value="UniProtKB-KW"/>
</dbReference>
<keyword evidence="14" id="KW-0511">Multifunctional enzyme</keyword>
<dbReference type="InterPro" id="IPR001460">
    <property type="entry name" value="PCN-bd_Tpept"/>
</dbReference>
<dbReference type="AlphaFoldDB" id="A0A7X2J1H3"/>
<evidence type="ECO:0000256" key="9">
    <source>
        <dbReference type="ARBA" id="ARBA00022801"/>
    </source>
</evidence>
<keyword evidence="9" id="KW-0378">Hydrolase</keyword>
<keyword evidence="15" id="KW-0961">Cell wall biogenesis/degradation</keyword>
<keyword evidence="12" id="KW-1133">Transmembrane helix</keyword>
<dbReference type="GO" id="GO:0008955">
    <property type="term" value="F:peptidoglycan glycosyltransferase activity"/>
    <property type="evidence" value="ECO:0007669"/>
    <property type="project" value="UniProtKB-EC"/>
</dbReference>
<evidence type="ECO:0000313" key="20">
    <source>
        <dbReference type="EMBL" id="MRX73584.1"/>
    </source>
</evidence>
<dbReference type="GO" id="GO:0071555">
    <property type="term" value="P:cell wall organization"/>
    <property type="evidence" value="ECO:0007669"/>
    <property type="project" value="UniProtKB-KW"/>
</dbReference>